<reference evidence="2 3" key="1">
    <citation type="submission" date="2015-08" db="EMBL/GenBank/DDBJ databases">
        <title>Genomes of Isolates from Cabo Rojo, PR.</title>
        <authorList>
            <person name="Sanchez-Nieves R.L."/>
            <person name="Montalvo-Rodriguez R."/>
        </authorList>
    </citation>
    <scope>NUCLEOTIDE SEQUENCE [LARGE SCALE GENOMIC DNA]</scope>
    <source>
        <strain evidence="2 3">SL3</strain>
    </source>
</reference>
<dbReference type="GO" id="GO:0016787">
    <property type="term" value="F:hydrolase activity"/>
    <property type="evidence" value="ECO:0007669"/>
    <property type="project" value="UniProtKB-KW"/>
</dbReference>
<accession>A0A0M9AIK5</accession>
<dbReference type="AlphaFoldDB" id="A0A0M9AIK5"/>
<feature type="transmembrane region" description="Helical" evidence="1">
    <location>
        <begin position="91"/>
        <end position="112"/>
    </location>
</feature>
<keyword evidence="1" id="KW-0812">Transmembrane</keyword>
<gene>
    <name evidence="2" type="ORF">AMS69_12420</name>
</gene>
<dbReference type="RefSeq" id="WP_053968392.1">
    <property type="nucleotide sequence ID" value="NZ_LIUF01000004.1"/>
</dbReference>
<dbReference type="Pfam" id="PF04307">
    <property type="entry name" value="YdjM"/>
    <property type="match status" value="1"/>
</dbReference>
<keyword evidence="3" id="KW-1185">Reference proteome</keyword>
<dbReference type="EMBL" id="LIUF01000004">
    <property type="protein sequence ID" value="KOX92178.1"/>
    <property type="molecule type" value="Genomic_DNA"/>
</dbReference>
<comment type="caution">
    <text evidence="2">The sequence shown here is derived from an EMBL/GenBank/DDBJ whole genome shotgun (WGS) entry which is preliminary data.</text>
</comment>
<dbReference type="OrthoDB" id="206308at2157"/>
<organism evidence="2 3">
    <name type="scientific">Haloarcula rubripromontorii</name>
    <dbReference type="NCBI Taxonomy" id="1705562"/>
    <lineage>
        <taxon>Archaea</taxon>
        <taxon>Methanobacteriati</taxon>
        <taxon>Methanobacteriota</taxon>
        <taxon>Stenosarchaea group</taxon>
        <taxon>Halobacteria</taxon>
        <taxon>Halobacteriales</taxon>
        <taxon>Haloarculaceae</taxon>
        <taxon>Haloarcula</taxon>
    </lineage>
</organism>
<dbReference type="InterPro" id="IPR007404">
    <property type="entry name" value="YdjM-like"/>
</dbReference>
<keyword evidence="1" id="KW-1133">Transmembrane helix</keyword>
<name>A0A0M9AIK5_9EURY</name>
<feature type="transmembrane region" description="Helical" evidence="1">
    <location>
        <begin position="154"/>
        <end position="174"/>
    </location>
</feature>
<dbReference type="STRING" id="1705562.AMS69_12420"/>
<dbReference type="PATRIC" id="fig|1705562.3.peg.3063"/>
<feature type="transmembrane region" description="Helical" evidence="1">
    <location>
        <begin position="60"/>
        <end position="79"/>
    </location>
</feature>
<keyword evidence="1" id="KW-0472">Membrane</keyword>
<evidence type="ECO:0000313" key="2">
    <source>
        <dbReference type="EMBL" id="KOX92178.1"/>
    </source>
</evidence>
<keyword evidence="2" id="KW-0378">Hydrolase</keyword>
<dbReference type="Proteomes" id="UP000037729">
    <property type="component" value="Unassembled WGS sequence"/>
</dbReference>
<protein>
    <submittedName>
        <fullName evidence="2">Metal-dependent hydrolase</fullName>
    </submittedName>
</protein>
<proteinExistence type="predicted"/>
<evidence type="ECO:0000313" key="3">
    <source>
        <dbReference type="Proteomes" id="UP000037729"/>
    </source>
</evidence>
<sequence length="192" mass="21274">MWPWGHLAAAYLVYAMYTRFDPTRRQTAATLTALAVGSQFPDLIDKPFAWTFGVLPSGRSLAHSLLTLLLIAVVLHRLAALYRRTELSTAFTLGAFVHTLTDMSPTAVAGLLGGDLTQLQWLRFLVWPLRPPPPYANDTSFVEQFASLSFEPYVLFQFGLFGLAVAVWLVHGAPGLRSVTRRSKAVFTDFAD</sequence>
<evidence type="ECO:0000256" key="1">
    <source>
        <dbReference type="SAM" id="Phobius"/>
    </source>
</evidence>